<evidence type="ECO:0000313" key="6">
    <source>
        <dbReference type="EMBL" id="GED70858.1"/>
    </source>
</evidence>
<dbReference type="OrthoDB" id="9791752at2"/>
<reference evidence="8" key="1">
    <citation type="submission" date="2015-07" db="EMBL/GenBank/DDBJ databases">
        <title>Genome sequencing project for genomic taxonomy and phylogenomics of Bacillus-like bacteria.</title>
        <authorList>
            <person name="Liu B."/>
            <person name="Wang J."/>
            <person name="Zhu Y."/>
            <person name="Liu G."/>
            <person name="Chen Q."/>
            <person name="Chen Z."/>
            <person name="Lan J."/>
            <person name="Che J."/>
            <person name="Ge C."/>
            <person name="Shi H."/>
            <person name="Pan Z."/>
            <person name="Liu X."/>
        </authorList>
    </citation>
    <scope>NUCLEOTIDE SEQUENCE [LARGE SCALE GENOMIC DNA]</scope>
    <source>
        <strain evidence="8">DSM 9887</strain>
    </source>
</reference>
<dbReference type="PROSITE" id="PS51077">
    <property type="entry name" value="HTH_ICLR"/>
    <property type="match status" value="1"/>
</dbReference>
<dbReference type="RefSeq" id="WP_049741437.1">
    <property type="nucleotide sequence ID" value="NZ_BJON01000018.1"/>
</dbReference>
<feature type="domain" description="HTH iclR-type" evidence="4">
    <location>
        <begin position="2"/>
        <end position="64"/>
    </location>
</feature>
<evidence type="ECO:0000313" key="8">
    <source>
        <dbReference type="Proteomes" id="UP000036834"/>
    </source>
</evidence>
<evidence type="ECO:0000259" key="4">
    <source>
        <dbReference type="PROSITE" id="PS51077"/>
    </source>
</evidence>
<dbReference type="SUPFAM" id="SSF55781">
    <property type="entry name" value="GAF domain-like"/>
    <property type="match status" value="1"/>
</dbReference>
<dbReference type="Pfam" id="PF01614">
    <property type="entry name" value="IclR_C"/>
    <property type="match status" value="1"/>
</dbReference>
<dbReference type="SUPFAM" id="SSF46785">
    <property type="entry name" value="Winged helix' DNA-binding domain"/>
    <property type="match status" value="1"/>
</dbReference>
<keyword evidence="2" id="KW-0238">DNA-binding</keyword>
<dbReference type="Proteomes" id="UP000036834">
    <property type="component" value="Unassembled WGS sequence"/>
</dbReference>
<organism evidence="7 8">
    <name type="scientific">Brevibacillus reuszeri</name>
    <dbReference type="NCBI Taxonomy" id="54915"/>
    <lineage>
        <taxon>Bacteria</taxon>
        <taxon>Bacillati</taxon>
        <taxon>Bacillota</taxon>
        <taxon>Bacilli</taxon>
        <taxon>Bacillales</taxon>
        <taxon>Paenibacillaceae</taxon>
        <taxon>Brevibacillus</taxon>
    </lineage>
</organism>
<accession>A0A0K9YL90</accession>
<dbReference type="Proteomes" id="UP000319578">
    <property type="component" value="Unassembled WGS sequence"/>
</dbReference>
<evidence type="ECO:0000313" key="9">
    <source>
        <dbReference type="Proteomes" id="UP000319578"/>
    </source>
</evidence>
<protein>
    <submittedName>
        <fullName evidence="6 7">Transcriptional regulator</fullName>
    </submittedName>
</protein>
<comment type="caution">
    <text evidence="7">The sequence shown here is derived from an EMBL/GenBank/DDBJ whole genome shotgun (WGS) entry which is preliminary data.</text>
</comment>
<proteinExistence type="predicted"/>
<gene>
    <name evidence="7" type="ORF">ADS79_26415</name>
    <name evidence="6" type="ORF">BRE01_45600</name>
</gene>
<dbReference type="InterPro" id="IPR014757">
    <property type="entry name" value="Tscrpt_reg_IclR_C"/>
</dbReference>
<name>A0A0K9YL90_9BACL</name>
<sequence>MLKTLDQSLKLLQLFTKEKPEWGARELAKETGLNHTNVYRVLSTFEANRFLVKDPETKKYSLGIRLWELGLTMSESFHVSRLIRPILERMMEEAGESIFLTSLDGDEGLTLDALEPDHVVKFSVSVGSRSPLFVGASYRSIMAYLPKERIEHIIQQGLKQYTKNTIADPDQLRAELERILEQGWARSTGEYTPDVLAIACPLFHPDGHIMGSLTISGPHYRMPEEKIEKYHEILMRGQKDIDKLIKEYRIDLARYYVFG</sequence>
<keyword evidence="9" id="KW-1185">Reference proteome</keyword>
<dbReference type="GO" id="GO:0003700">
    <property type="term" value="F:DNA-binding transcription factor activity"/>
    <property type="evidence" value="ECO:0007669"/>
    <property type="project" value="TreeGrafter"/>
</dbReference>
<dbReference type="InterPro" id="IPR050707">
    <property type="entry name" value="HTH_MetabolicPath_Reg"/>
</dbReference>
<dbReference type="GO" id="GO:0045892">
    <property type="term" value="P:negative regulation of DNA-templated transcription"/>
    <property type="evidence" value="ECO:0007669"/>
    <property type="project" value="UniProtKB-ARBA"/>
</dbReference>
<dbReference type="PANTHER" id="PTHR30136">
    <property type="entry name" value="HELIX-TURN-HELIX TRANSCRIPTIONAL REGULATOR, ICLR FAMILY"/>
    <property type="match status" value="1"/>
</dbReference>
<evidence type="ECO:0000256" key="1">
    <source>
        <dbReference type="ARBA" id="ARBA00023015"/>
    </source>
</evidence>
<dbReference type="PANTHER" id="PTHR30136:SF24">
    <property type="entry name" value="HTH-TYPE TRANSCRIPTIONAL REPRESSOR ALLR"/>
    <property type="match status" value="1"/>
</dbReference>
<dbReference type="InterPro" id="IPR029016">
    <property type="entry name" value="GAF-like_dom_sf"/>
</dbReference>
<dbReference type="STRING" id="54915.ADS79_26415"/>
<dbReference type="SMART" id="SM00346">
    <property type="entry name" value="HTH_ICLR"/>
    <property type="match status" value="1"/>
</dbReference>
<dbReference type="Gene3D" id="3.30.450.40">
    <property type="match status" value="1"/>
</dbReference>
<evidence type="ECO:0000256" key="2">
    <source>
        <dbReference type="ARBA" id="ARBA00023125"/>
    </source>
</evidence>
<dbReference type="PROSITE" id="PS51078">
    <property type="entry name" value="ICLR_ED"/>
    <property type="match status" value="1"/>
</dbReference>
<dbReference type="EMBL" id="BJON01000018">
    <property type="protein sequence ID" value="GED70858.1"/>
    <property type="molecule type" value="Genomic_DNA"/>
</dbReference>
<feature type="domain" description="IclR-ED" evidence="5">
    <location>
        <begin position="65"/>
        <end position="247"/>
    </location>
</feature>
<dbReference type="InterPro" id="IPR005471">
    <property type="entry name" value="Tscrpt_reg_IclR_N"/>
</dbReference>
<dbReference type="AlphaFoldDB" id="A0A0K9YL90"/>
<dbReference type="InterPro" id="IPR036388">
    <property type="entry name" value="WH-like_DNA-bd_sf"/>
</dbReference>
<keyword evidence="1" id="KW-0805">Transcription regulation</keyword>
<evidence type="ECO:0000313" key="7">
    <source>
        <dbReference type="EMBL" id="KNB69427.1"/>
    </source>
</evidence>
<reference evidence="7" key="2">
    <citation type="submission" date="2015-07" db="EMBL/GenBank/DDBJ databases">
        <title>MeaNS - Measles Nucleotide Surveillance Program.</title>
        <authorList>
            <person name="Tran T."/>
            <person name="Druce J."/>
        </authorList>
    </citation>
    <scope>NUCLEOTIDE SEQUENCE</scope>
    <source>
        <strain evidence="7">DSM 9887</strain>
    </source>
</reference>
<dbReference type="EMBL" id="LGIQ01000011">
    <property type="protein sequence ID" value="KNB69427.1"/>
    <property type="molecule type" value="Genomic_DNA"/>
</dbReference>
<evidence type="ECO:0000256" key="3">
    <source>
        <dbReference type="ARBA" id="ARBA00023163"/>
    </source>
</evidence>
<dbReference type="Pfam" id="PF09339">
    <property type="entry name" value="HTH_IclR"/>
    <property type="match status" value="1"/>
</dbReference>
<evidence type="ECO:0000259" key="5">
    <source>
        <dbReference type="PROSITE" id="PS51078"/>
    </source>
</evidence>
<dbReference type="PATRIC" id="fig|54915.3.peg.4453"/>
<dbReference type="InterPro" id="IPR036390">
    <property type="entry name" value="WH_DNA-bd_sf"/>
</dbReference>
<dbReference type="Gene3D" id="1.10.10.10">
    <property type="entry name" value="Winged helix-like DNA-binding domain superfamily/Winged helix DNA-binding domain"/>
    <property type="match status" value="1"/>
</dbReference>
<reference evidence="6 9" key="3">
    <citation type="submission" date="2019-06" db="EMBL/GenBank/DDBJ databases">
        <title>Whole genome shotgun sequence of Brevibacillus reuszeri NBRC 15719.</title>
        <authorList>
            <person name="Hosoyama A."/>
            <person name="Uohara A."/>
            <person name="Ohji S."/>
            <person name="Ichikawa N."/>
        </authorList>
    </citation>
    <scope>NUCLEOTIDE SEQUENCE [LARGE SCALE GENOMIC DNA]</scope>
    <source>
        <strain evidence="6 9">NBRC 15719</strain>
    </source>
</reference>
<dbReference type="GO" id="GO:0003677">
    <property type="term" value="F:DNA binding"/>
    <property type="evidence" value="ECO:0007669"/>
    <property type="project" value="UniProtKB-KW"/>
</dbReference>
<keyword evidence="3" id="KW-0804">Transcription</keyword>